<feature type="compositionally biased region" description="Acidic residues" evidence="1">
    <location>
        <begin position="205"/>
        <end position="214"/>
    </location>
</feature>
<protein>
    <submittedName>
        <fullName evidence="2">Uncharacterized protein</fullName>
    </submittedName>
</protein>
<reference evidence="2" key="1">
    <citation type="submission" date="2023-03" db="EMBL/GenBank/DDBJ databases">
        <title>Massive genome expansion in bonnet fungi (Mycena s.s.) driven by repeated elements and novel gene families across ecological guilds.</title>
        <authorList>
            <consortium name="Lawrence Berkeley National Laboratory"/>
            <person name="Harder C.B."/>
            <person name="Miyauchi S."/>
            <person name="Viragh M."/>
            <person name="Kuo A."/>
            <person name="Thoen E."/>
            <person name="Andreopoulos B."/>
            <person name="Lu D."/>
            <person name="Skrede I."/>
            <person name="Drula E."/>
            <person name="Henrissat B."/>
            <person name="Morin E."/>
            <person name="Kohler A."/>
            <person name="Barry K."/>
            <person name="LaButti K."/>
            <person name="Morin E."/>
            <person name="Salamov A."/>
            <person name="Lipzen A."/>
            <person name="Mereny Z."/>
            <person name="Hegedus B."/>
            <person name="Baldrian P."/>
            <person name="Stursova M."/>
            <person name="Weitz H."/>
            <person name="Taylor A."/>
            <person name="Grigoriev I.V."/>
            <person name="Nagy L.G."/>
            <person name="Martin F."/>
            <person name="Kauserud H."/>
        </authorList>
    </citation>
    <scope>NUCLEOTIDE SEQUENCE</scope>
    <source>
        <strain evidence="2">CBHHK002</strain>
    </source>
</reference>
<evidence type="ECO:0000313" key="2">
    <source>
        <dbReference type="EMBL" id="KAJ7318760.1"/>
    </source>
</evidence>
<proteinExistence type="predicted"/>
<organism evidence="2 3">
    <name type="scientific">Mycena albidolilacea</name>
    <dbReference type="NCBI Taxonomy" id="1033008"/>
    <lineage>
        <taxon>Eukaryota</taxon>
        <taxon>Fungi</taxon>
        <taxon>Dikarya</taxon>
        <taxon>Basidiomycota</taxon>
        <taxon>Agaricomycotina</taxon>
        <taxon>Agaricomycetes</taxon>
        <taxon>Agaricomycetidae</taxon>
        <taxon>Agaricales</taxon>
        <taxon>Marasmiineae</taxon>
        <taxon>Mycenaceae</taxon>
        <taxon>Mycena</taxon>
    </lineage>
</organism>
<evidence type="ECO:0000256" key="1">
    <source>
        <dbReference type="SAM" id="MobiDB-lite"/>
    </source>
</evidence>
<feature type="region of interest" description="Disordered" evidence="1">
    <location>
        <begin position="155"/>
        <end position="174"/>
    </location>
</feature>
<dbReference type="AlphaFoldDB" id="A0AAD6ZE82"/>
<comment type="caution">
    <text evidence="2">The sequence shown here is derived from an EMBL/GenBank/DDBJ whole genome shotgun (WGS) entry which is preliminary data.</text>
</comment>
<gene>
    <name evidence="2" type="ORF">DFH08DRAFT_819650</name>
</gene>
<dbReference type="EMBL" id="JARIHO010000056">
    <property type="protein sequence ID" value="KAJ7318760.1"/>
    <property type="molecule type" value="Genomic_DNA"/>
</dbReference>
<evidence type="ECO:0000313" key="3">
    <source>
        <dbReference type="Proteomes" id="UP001218218"/>
    </source>
</evidence>
<sequence length="233" mass="25777">MTSTAPTHPARNRQVSSCIANDNNSVGLSAAAQNLLSAKPIIDLVKKIVKLTFFLPETVPLATEEDDIPHRIFKLEVEDGTVASTFNCRANILFREHVCDSDGCLKYVQRGNLGMDCVVKYLKSIHWESAKIPFDLAQGKLARIADESDYLCGGDREPTKPAGKIADPRPSFTKDTGYEKKMDVFFMASTTTTTAQKKSKLESMNETDDSEDNFNDVIEIDHPDPLAMKDTIS</sequence>
<dbReference type="Proteomes" id="UP001218218">
    <property type="component" value="Unassembled WGS sequence"/>
</dbReference>
<keyword evidence="3" id="KW-1185">Reference proteome</keyword>
<accession>A0AAD6ZE82</accession>
<feature type="region of interest" description="Disordered" evidence="1">
    <location>
        <begin position="195"/>
        <end position="233"/>
    </location>
</feature>
<name>A0AAD6ZE82_9AGAR</name>